<reference evidence="1 2" key="1">
    <citation type="submission" date="2020-04" db="EMBL/GenBank/DDBJ databases">
        <title>Characterization and engineering of Streptomyces griseofuscus DSM40191 as a potential heterologous host for expression of BGCs.</title>
        <authorList>
            <person name="Gren T."/>
            <person name="Whitford C.M."/>
            <person name="Mohite O.S."/>
            <person name="Joergensen T.S."/>
            <person name="Nielsen J.B."/>
            <person name="Lee S.Y."/>
            <person name="Weber T."/>
        </authorList>
    </citation>
    <scope>NUCLEOTIDE SEQUENCE [LARGE SCALE GENOMIC DNA]</scope>
    <source>
        <strain evidence="1 2">DSM 40191</strain>
    </source>
</reference>
<name>A0A7H1Q3K1_9ACTN</name>
<dbReference type="GeneID" id="91464160"/>
<sequence length="46" mass="4669">MTCLLVAEGVVGLVLALLARNGLVRAYGLLMLLIALVAEMSGVGPS</sequence>
<dbReference type="RefSeq" id="WP_157854376.1">
    <property type="nucleotide sequence ID" value="NZ_CP051006.1"/>
</dbReference>
<proteinExistence type="predicted"/>
<dbReference type="Proteomes" id="UP000516422">
    <property type="component" value="Chromosome"/>
</dbReference>
<evidence type="ECO:0000313" key="1">
    <source>
        <dbReference type="EMBL" id="QNT94881.1"/>
    </source>
</evidence>
<dbReference type="AlphaFoldDB" id="A0A7H1Q3K1"/>
<gene>
    <name evidence="1" type="ORF">HEP81_04608</name>
</gene>
<organism evidence="1 2">
    <name type="scientific">Streptomyces griseofuscus</name>
    <dbReference type="NCBI Taxonomy" id="146922"/>
    <lineage>
        <taxon>Bacteria</taxon>
        <taxon>Bacillati</taxon>
        <taxon>Actinomycetota</taxon>
        <taxon>Actinomycetes</taxon>
        <taxon>Kitasatosporales</taxon>
        <taxon>Streptomycetaceae</taxon>
        <taxon>Streptomyces</taxon>
    </lineage>
</organism>
<dbReference type="KEGG" id="sgf:HEP81_04608"/>
<dbReference type="EMBL" id="CP051006">
    <property type="protein sequence ID" value="QNT94881.1"/>
    <property type="molecule type" value="Genomic_DNA"/>
</dbReference>
<protein>
    <submittedName>
        <fullName evidence="1">Uncharacterized protein</fullName>
    </submittedName>
</protein>
<accession>A0A7H1Q3K1</accession>
<evidence type="ECO:0000313" key="2">
    <source>
        <dbReference type="Proteomes" id="UP000516422"/>
    </source>
</evidence>